<protein>
    <submittedName>
        <fullName evidence="2">Uncharacterized protein</fullName>
    </submittedName>
</protein>
<dbReference type="eggNOG" id="ENOG502QR2W">
    <property type="taxonomic scope" value="Eukaryota"/>
</dbReference>
<accession>D0NWE1</accession>
<reference evidence="3" key="1">
    <citation type="journal article" date="2009" name="Nature">
        <title>Genome sequence and analysis of the Irish potato famine pathogen Phytophthora infestans.</title>
        <authorList>
            <consortium name="The Broad Institute Genome Sequencing Platform"/>
            <person name="Haas B.J."/>
            <person name="Kamoun S."/>
            <person name="Zody M.C."/>
            <person name="Jiang R.H."/>
            <person name="Handsaker R.E."/>
            <person name="Cano L.M."/>
            <person name="Grabherr M."/>
            <person name="Kodira C.D."/>
            <person name="Raffaele S."/>
            <person name="Torto-Alalibo T."/>
            <person name="Bozkurt T.O."/>
            <person name="Ah-Fong A.M."/>
            <person name="Alvarado L."/>
            <person name="Anderson V.L."/>
            <person name="Armstrong M.R."/>
            <person name="Avrova A."/>
            <person name="Baxter L."/>
            <person name="Beynon J."/>
            <person name="Boevink P.C."/>
            <person name="Bollmann S.R."/>
            <person name="Bos J.I."/>
            <person name="Bulone V."/>
            <person name="Cai G."/>
            <person name="Cakir C."/>
            <person name="Carrington J.C."/>
            <person name="Chawner M."/>
            <person name="Conti L."/>
            <person name="Costanzo S."/>
            <person name="Ewan R."/>
            <person name="Fahlgren N."/>
            <person name="Fischbach M.A."/>
            <person name="Fugelstad J."/>
            <person name="Gilroy E.M."/>
            <person name="Gnerre S."/>
            <person name="Green P.J."/>
            <person name="Grenville-Briggs L.J."/>
            <person name="Griffith J."/>
            <person name="Grunwald N.J."/>
            <person name="Horn K."/>
            <person name="Horner N.R."/>
            <person name="Hu C.H."/>
            <person name="Huitema E."/>
            <person name="Jeong D.H."/>
            <person name="Jones A.M."/>
            <person name="Jones J.D."/>
            <person name="Jones R.W."/>
            <person name="Karlsson E.K."/>
            <person name="Kunjeti S.G."/>
            <person name="Lamour K."/>
            <person name="Liu Z."/>
            <person name="Ma L."/>
            <person name="Maclean D."/>
            <person name="Chibucos M.C."/>
            <person name="McDonald H."/>
            <person name="McWalters J."/>
            <person name="Meijer H.J."/>
            <person name="Morgan W."/>
            <person name="Morris P.F."/>
            <person name="Munro C.A."/>
            <person name="O'Neill K."/>
            <person name="Ospina-Giraldo M."/>
            <person name="Pinzon A."/>
            <person name="Pritchard L."/>
            <person name="Ramsahoye B."/>
            <person name="Ren Q."/>
            <person name="Restrepo S."/>
            <person name="Roy S."/>
            <person name="Sadanandom A."/>
            <person name="Savidor A."/>
            <person name="Schornack S."/>
            <person name="Schwartz D.C."/>
            <person name="Schumann U.D."/>
            <person name="Schwessinger B."/>
            <person name="Seyer L."/>
            <person name="Sharpe T."/>
            <person name="Silvar C."/>
            <person name="Song J."/>
            <person name="Studholme D.J."/>
            <person name="Sykes S."/>
            <person name="Thines M."/>
            <person name="van de Vondervoort P.J."/>
            <person name="Phuntumart V."/>
            <person name="Wawra S."/>
            <person name="Weide R."/>
            <person name="Win J."/>
            <person name="Young C."/>
            <person name="Zhou S."/>
            <person name="Fry W."/>
            <person name="Meyers B.C."/>
            <person name="van West P."/>
            <person name="Ristaino J."/>
            <person name="Govers F."/>
            <person name="Birch P.R."/>
            <person name="Whisson S.C."/>
            <person name="Judelson H.S."/>
            <person name="Nusbaum C."/>
        </authorList>
    </citation>
    <scope>NUCLEOTIDE SEQUENCE [LARGE SCALE GENOMIC DNA]</scope>
    <source>
        <strain evidence="3">T30-4</strain>
    </source>
</reference>
<proteinExistence type="inferred from homology"/>
<evidence type="ECO:0000313" key="3">
    <source>
        <dbReference type="Proteomes" id="UP000006643"/>
    </source>
</evidence>
<dbReference type="AlphaFoldDB" id="D0NWE1"/>
<dbReference type="PANTHER" id="PTHR23408:SF3">
    <property type="entry name" value="METHYLMALONIC ACIDURIA TYPE A PROTEIN, MITOCHONDRIAL"/>
    <property type="match status" value="1"/>
</dbReference>
<dbReference type="Pfam" id="PF03308">
    <property type="entry name" value="MeaB"/>
    <property type="match status" value="1"/>
</dbReference>
<dbReference type="SUPFAM" id="SSF52540">
    <property type="entry name" value="P-loop containing nucleoside triphosphate hydrolases"/>
    <property type="match status" value="1"/>
</dbReference>
<dbReference type="InterPro" id="IPR005129">
    <property type="entry name" value="GTPase_ArgK"/>
</dbReference>
<dbReference type="InterPro" id="IPR027417">
    <property type="entry name" value="P-loop_NTPase"/>
</dbReference>
<dbReference type="EMBL" id="DS028175">
    <property type="protein sequence ID" value="EEY66997.1"/>
    <property type="molecule type" value="Genomic_DNA"/>
</dbReference>
<dbReference type="KEGG" id="pif:PITG_17487"/>
<dbReference type="Gene3D" id="1.10.287.130">
    <property type="match status" value="1"/>
</dbReference>
<dbReference type="GO" id="GO:0003924">
    <property type="term" value="F:GTPase activity"/>
    <property type="evidence" value="ECO:0007669"/>
    <property type="project" value="InterPro"/>
</dbReference>
<comment type="similarity">
    <text evidence="1">Belongs to the SIMIBI class G3E GTPase family. ArgK/MeaB subfamily.</text>
</comment>
<dbReference type="HOGENOM" id="CLU_2042661_0_0_1"/>
<sequence>MLLVSPAGGDDLQGQKKGIVEIADIVVVNKADGELTGPAKHTAVKMISALEKKGIDKYGRLLRNTERRWIAQKRNTQSSNWMWNQLYEQLMRSVSRSAPVRLIAEKMKKDLDHAQQEEPQA</sequence>
<dbReference type="Proteomes" id="UP000006643">
    <property type="component" value="Unassembled WGS sequence"/>
</dbReference>
<dbReference type="STRING" id="403677.D0NWE1"/>
<dbReference type="VEuPathDB" id="FungiDB:PITG_17487"/>
<dbReference type="GO" id="GO:0005737">
    <property type="term" value="C:cytoplasm"/>
    <property type="evidence" value="ECO:0007669"/>
    <property type="project" value="TreeGrafter"/>
</dbReference>
<evidence type="ECO:0000256" key="1">
    <source>
        <dbReference type="ARBA" id="ARBA00009625"/>
    </source>
</evidence>
<gene>
    <name evidence="2" type="ORF">PITG_17487</name>
</gene>
<evidence type="ECO:0000313" key="2">
    <source>
        <dbReference type="EMBL" id="EEY66997.1"/>
    </source>
</evidence>
<name>D0NWE1_PHYIT</name>
<dbReference type="GeneID" id="9471255"/>
<dbReference type="GO" id="GO:0005525">
    <property type="term" value="F:GTP binding"/>
    <property type="evidence" value="ECO:0007669"/>
    <property type="project" value="InterPro"/>
</dbReference>
<organism evidence="2 3">
    <name type="scientific">Phytophthora infestans (strain T30-4)</name>
    <name type="common">Potato late blight agent</name>
    <dbReference type="NCBI Taxonomy" id="403677"/>
    <lineage>
        <taxon>Eukaryota</taxon>
        <taxon>Sar</taxon>
        <taxon>Stramenopiles</taxon>
        <taxon>Oomycota</taxon>
        <taxon>Peronosporomycetes</taxon>
        <taxon>Peronosporales</taxon>
        <taxon>Peronosporaceae</taxon>
        <taxon>Phytophthora</taxon>
    </lineage>
</organism>
<dbReference type="RefSeq" id="XP_002896551.1">
    <property type="nucleotide sequence ID" value="XM_002896505.1"/>
</dbReference>
<dbReference type="PANTHER" id="PTHR23408">
    <property type="entry name" value="METHYLMALONYL-COA MUTASE"/>
    <property type="match status" value="1"/>
</dbReference>
<dbReference type="OrthoDB" id="1476984at2759"/>
<dbReference type="Gene3D" id="3.40.50.300">
    <property type="entry name" value="P-loop containing nucleotide triphosphate hydrolases"/>
    <property type="match status" value="1"/>
</dbReference>
<keyword evidence="3" id="KW-1185">Reference proteome</keyword>
<dbReference type="InParanoid" id="D0NWE1"/>